<sequence>MINIKPKIFILLTLCFSFVSNIYAEEAKPELLVGAKPRVPVVVNGDRVEYLQDEQKVVGIGNIDITYGDVKLTCDKITVYLDSKDSLAEGNVKIYQGDDVLSGDKANYNFETKKGQVINADVDAKQWYGRGELVQKNGAIEHRVEKGYVTSCDHVPPHYRLQAKEVVMFLNDRIVAKNCFMYLGKVPVLYIPYYVHPLSEDKPRVTITPGHDKRWGFFALTAWRYYINEQIKGNIHLDYREKDDFAWGFDSKYDTKYIGEGLLQTYYMNKKTIPVDSIWNRDRDITENERYKIQLRHRWQIDRQTDVKVEYYKSSDSTFNKDFFYRQYERDEVMPTYVSALHKDSLYNAEFRMDSRVNEYETVLERLPEADLDVGKNRLMETNFYYKSDNKFSNLNQTFANNAFDNLDVVRYDTYDEISYLARLFGFFNIAPFIGTRQTYFSEDKKEEEHVVRGIFYTGADSSMRFYKVFDYDTNFMGLDINKLRHVINPVVKYYYNTMPTILPQDLRQFDSLDSIDHREGVRFEIENKLQTKRKVSGQMTSIDLARFVVTTDYLLRAEENNELTDIDSQLEIKPYRWLYFETDAKYDPHAAKFKRRNWDLIAQDPTPAEKWQLGIGHRYEAEHSSQLTADVRYKLTPKWQVRAYERYQFKENDLKEQEYSIIRDLHCWTVELIYNIYRPEGETIWLVFRLKALPAVPLEVNTSYHQPKTTSQTFTPLP</sequence>
<reference evidence="4 5" key="1">
    <citation type="submission" date="2017-09" db="EMBL/GenBank/DDBJ databases">
        <title>Depth-based differentiation of microbial function through sediment-hosted aquifers and enrichment of novel symbionts in the deep terrestrial subsurface.</title>
        <authorList>
            <person name="Probst A.J."/>
            <person name="Ladd B."/>
            <person name="Jarett J.K."/>
            <person name="Geller-Mcgrath D.E."/>
            <person name="Sieber C.M."/>
            <person name="Emerson J.B."/>
            <person name="Anantharaman K."/>
            <person name="Thomas B.C."/>
            <person name="Malmstrom R."/>
            <person name="Stieglmeier M."/>
            <person name="Klingl A."/>
            <person name="Woyke T."/>
            <person name="Ryan C.M."/>
            <person name="Banfield J.F."/>
        </authorList>
    </citation>
    <scope>NUCLEOTIDE SEQUENCE [LARGE SCALE GENOMIC DNA]</scope>
    <source>
        <strain evidence="4">CG07_land_8_20_14_0_80_42_15</strain>
    </source>
</reference>
<keyword evidence="1" id="KW-0472">Membrane</keyword>
<dbReference type="PANTHER" id="PTHR30189:SF1">
    <property type="entry name" value="LPS-ASSEMBLY PROTEIN LPTD"/>
    <property type="match status" value="1"/>
</dbReference>
<dbReference type="PANTHER" id="PTHR30189">
    <property type="entry name" value="LPS-ASSEMBLY PROTEIN"/>
    <property type="match status" value="1"/>
</dbReference>
<dbReference type="Gene3D" id="2.60.450.10">
    <property type="entry name" value="Lipopolysaccharide (LPS) transport protein A like domain"/>
    <property type="match status" value="1"/>
</dbReference>
<dbReference type="GO" id="GO:0009279">
    <property type="term" value="C:cell outer membrane"/>
    <property type="evidence" value="ECO:0007669"/>
    <property type="project" value="TreeGrafter"/>
</dbReference>
<comment type="caution">
    <text evidence="4">The sequence shown here is derived from an EMBL/GenBank/DDBJ whole genome shotgun (WGS) entry which is preliminary data.</text>
</comment>
<accession>A0A2J0KYZ7</accession>
<proteinExistence type="predicted"/>
<evidence type="ECO:0000256" key="1">
    <source>
        <dbReference type="ARBA" id="ARBA00023237"/>
    </source>
</evidence>
<gene>
    <name evidence="4" type="ORF">COS99_06870</name>
</gene>
<keyword evidence="2" id="KW-0732">Signal</keyword>
<evidence type="ECO:0000313" key="5">
    <source>
        <dbReference type="Proteomes" id="UP000230052"/>
    </source>
</evidence>
<evidence type="ECO:0000256" key="2">
    <source>
        <dbReference type="SAM" id="SignalP"/>
    </source>
</evidence>
<name>A0A2J0KYZ7_9BACT</name>
<evidence type="ECO:0000313" key="4">
    <source>
        <dbReference type="EMBL" id="PIU41053.1"/>
    </source>
</evidence>
<keyword evidence="1" id="KW-0998">Cell outer membrane</keyword>
<dbReference type="Pfam" id="PF03968">
    <property type="entry name" value="LptD_N"/>
    <property type="match status" value="1"/>
</dbReference>
<feature type="chain" id="PRO_5014399903" description="Organic solvent tolerance-like N-terminal domain-containing protein" evidence="2">
    <location>
        <begin position="25"/>
        <end position="719"/>
    </location>
</feature>
<dbReference type="GO" id="GO:1990351">
    <property type="term" value="C:transporter complex"/>
    <property type="evidence" value="ECO:0007669"/>
    <property type="project" value="TreeGrafter"/>
</dbReference>
<feature type="signal peptide" evidence="2">
    <location>
        <begin position="1"/>
        <end position="24"/>
    </location>
</feature>
<dbReference type="InterPro" id="IPR050218">
    <property type="entry name" value="LptD"/>
</dbReference>
<dbReference type="Proteomes" id="UP000230052">
    <property type="component" value="Unassembled WGS sequence"/>
</dbReference>
<feature type="domain" description="Organic solvent tolerance-like N-terminal" evidence="3">
    <location>
        <begin position="43"/>
        <end position="135"/>
    </location>
</feature>
<organism evidence="4 5">
    <name type="scientific">Candidatus Aquitaenariimonas noxiae</name>
    <dbReference type="NCBI Taxonomy" id="1974741"/>
    <lineage>
        <taxon>Bacteria</taxon>
        <taxon>Pseudomonadati</taxon>
        <taxon>Candidatus Omnitrophota</taxon>
        <taxon>Candidatus Aquitaenariimonas</taxon>
    </lineage>
</organism>
<dbReference type="AlphaFoldDB" id="A0A2J0KYZ7"/>
<dbReference type="EMBL" id="PEWV01000071">
    <property type="protein sequence ID" value="PIU41053.1"/>
    <property type="molecule type" value="Genomic_DNA"/>
</dbReference>
<evidence type="ECO:0000259" key="3">
    <source>
        <dbReference type="Pfam" id="PF03968"/>
    </source>
</evidence>
<protein>
    <recommendedName>
        <fullName evidence="3">Organic solvent tolerance-like N-terminal domain-containing protein</fullName>
    </recommendedName>
</protein>
<dbReference type="InterPro" id="IPR005653">
    <property type="entry name" value="OstA-like_N"/>
</dbReference>